<feature type="compositionally biased region" description="Basic and acidic residues" evidence="1">
    <location>
        <begin position="1"/>
        <end position="14"/>
    </location>
</feature>
<proteinExistence type="predicted"/>
<name>A0ABS7G1M5_9ACTN</name>
<dbReference type="RefSeq" id="WP_220169838.1">
    <property type="nucleotide sequence ID" value="NZ_JAIBOA010000025.1"/>
</dbReference>
<organism evidence="2 3">
    <name type="scientific">Actinomadura parmotrematis</name>
    <dbReference type="NCBI Taxonomy" id="2864039"/>
    <lineage>
        <taxon>Bacteria</taxon>
        <taxon>Bacillati</taxon>
        <taxon>Actinomycetota</taxon>
        <taxon>Actinomycetes</taxon>
        <taxon>Streptosporangiales</taxon>
        <taxon>Thermomonosporaceae</taxon>
        <taxon>Actinomadura</taxon>
    </lineage>
</organism>
<dbReference type="EMBL" id="JAIBOA010000025">
    <property type="protein sequence ID" value="MBW8486598.1"/>
    <property type="molecule type" value="Genomic_DNA"/>
</dbReference>
<feature type="region of interest" description="Disordered" evidence="1">
    <location>
        <begin position="1"/>
        <end position="74"/>
    </location>
</feature>
<sequence>MKDDLKPTGDEPADRGPGAQSGHEDLPHERVIPGMGSAAEGYDNAEPSDGTRSGNPIAGVELDPGTTPARPDGD</sequence>
<accession>A0ABS7G1M5</accession>
<feature type="compositionally biased region" description="Basic and acidic residues" evidence="1">
    <location>
        <begin position="22"/>
        <end position="31"/>
    </location>
</feature>
<evidence type="ECO:0000256" key="1">
    <source>
        <dbReference type="SAM" id="MobiDB-lite"/>
    </source>
</evidence>
<evidence type="ECO:0000313" key="2">
    <source>
        <dbReference type="EMBL" id="MBW8486598.1"/>
    </source>
</evidence>
<comment type="caution">
    <text evidence="2">The sequence shown here is derived from an EMBL/GenBank/DDBJ whole genome shotgun (WGS) entry which is preliminary data.</text>
</comment>
<dbReference type="Proteomes" id="UP000774570">
    <property type="component" value="Unassembled WGS sequence"/>
</dbReference>
<protein>
    <submittedName>
        <fullName evidence="2">Uncharacterized protein</fullName>
    </submittedName>
</protein>
<keyword evidence="3" id="KW-1185">Reference proteome</keyword>
<gene>
    <name evidence="2" type="ORF">K1Y72_29810</name>
</gene>
<reference evidence="2 3" key="1">
    <citation type="submission" date="2021-07" db="EMBL/GenBank/DDBJ databases">
        <title>Actinomadura sp. PM05-2 isolated from lichen.</title>
        <authorList>
            <person name="Somphong A."/>
            <person name="Phongsopitanun W."/>
            <person name="Tanasupawat S."/>
            <person name="Peongsungnone V."/>
        </authorList>
    </citation>
    <scope>NUCLEOTIDE SEQUENCE [LARGE SCALE GENOMIC DNA]</scope>
    <source>
        <strain evidence="2 3">PM05-2</strain>
    </source>
</reference>
<evidence type="ECO:0000313" key="3">
    <source>
        <dbReference type="Proteomes" id="UP000774570"/>
    </source>
</evidence>